<dbReference type="Proteomes" id="UP001234178">
    <property type="component" value="Unassembled WGS sequence"/>
</dbReference>
<organism evidence="1 2">
    <name type="scientific">Daphnia magna</name>
    <dbReference type="NCBI Taxonomy" id="35525"/>
    <lineage>
        <taxon>Eukaryota</taxon>
        <taxon>Metazoa</taxon>
        <taxon>Ecdysozoa</taxon>
        <taxon>Arthropoda</taxon>
        <taxon>Crustacea</taxon>
        <taxon>Branchiopoda</taxon>
        <taxon>Diplostraca</taxon>
        <taxon>Cladocera</taxon>
        <taxon>Anomopoda</taxon>
        <taxon>Daphniidae</taxon>
        <taxon>Daphnia</taxon>
    </lineage>
</organism>
<accession>A0ABQ9YNY3</accession>
<evidence type="ECO:0000313" key="2">
    <source>
        <dbReference type="Proteomes" id="UP001234178"/>
    </source>
</evidence>
<proteinExistence type="predicted"/>
<reference evidence="1 2" key="1">
    <citation type="journal article" date="2023" name="Nucleic Acids Res.">
        <title>The hologenome of Daphnia magna reveals possible DNA methylation and microbiome-mediated evolution of the host genome.</title>
        <authorList>
            <person name="Chaturvedi A."/>
            <person name="Li X."/>
            <person name="Dhandapani V."/>
            <person name="Marshall H."/>
            <person name="Kissane S."/>
            <person name="Cuenca-Cambronero M."/>
            <person name="Asole G."/>
            <person name="Calvet F."/>
            <person name="Ruiz-Romero M."/>
            <person name="Marangio P."/>
            <person name="Guigo R."/>
            <person name="Rago D."/>
            <person name="Mirbahai L."/>
            <person name="Eastwood N."/>
            <person name="Colbourne J.K."/>
            <person name="Zhou J."/>
            <person name="Mallon E."/>
            <person name="Orsini L."/>
        </authorList>
    </citation>
    <scope>NUCLEOTIDE SEQUENCE [LARGE SCALE GENOMIC DNA]</scope>
    <source>
        <strain evidence="1">LRV0_1</strain>
    </source>
</reference>
<dbReference type="EMBL" id="JAOYFB010000001">
    <property type="protein sequence ID" value="KAK4002317.1"/>
    <property type="molecule type" value="Genomic_DNA"/>
</dbReference>
<gene>
    <name evidence="1" type="ORF">OUZ56_004153</name>
</gene>
<evidence type="ECO:0000313" key="1">
    <source>
        <dbReference type="EMBL" id="KAK4002317.1"/>
    </source>
</evidence>
<sequence>MDLYIPSSNISQVFHNVMIYNSRKYYCNKTYENDGTLIHSYTADRVWVLLINTGLLETIGLRDHWVIAI</sequence>
<protein>
    <submittedName>
        <fullName evidence="1">Uncharacterized protein</fullName>
    </submittedName>
</protein>
<name>A0ABQ9YNY3_9CRUS</name>
<comment type="caution">
    <text evidence="1">The sequence shown here is derived from an EMBL/GenBank/DDBJ whole genome shotgun (WGS) entry which is preliminary data.</text>
</comment>
<keyword evidence="2" id="KW-1185">Reference proteome</keyword>